<feature type="domain" description="Acyl-CoA thioesterase-like N-terminal HotDog" evidence="1">
    <location>
        <begin position="20"/>
        <end position="103"/>
    </location>
</feature>
<dbReference type="InterPro" id="IPR029069">
    <property type="entry name" value="HotDog_dom_sf"/>
</dbReference>
<gene>
    <name evidence="3" type="ORF">CWE25_02560</name>
</gene>
<organism evidence="3 4">
    <name type="scientific">Idiomarina fontislapidosi</name>
    <dbReference type="NCBI Taxonomy" id="263723"/>
    <lineage>
        <taxon>Bacteria</taxon>
        <taxon>Pseudomonadati</taxon>
        <taxon>Pseudomonadota</taxon>
        <taxon>Gammaproteobacteria</taxon>
        <taxon>Alteromonadales</taxon>
        <taxon>Idiomarinaceae</taxon>
        <taxon>Idiomarina</taxon>
    </lineage>
</organism>
<feature type="domain" description="Acyl-CoA thioesterase-like C-terminal" evidence="2">
    <location>
        <begin position="126"/>
        <end position="261"/>
    </location>
</feature>
<sequence>MFFETLAQIVKDKHQQTIELPEGWAQGRAFFGGFSAGIAADFILKQFDAAYHMRAFNVSFVAPTAPGKAELALNVLRQGSSVVQVSAQIIQNGEVTLFALASLGKARESAVFEDQEPAPEFAAPEQGMGIPDSPVTPEFAKHFDYRILRGGMPFSGQVEREFGGWVRFRNEQHEMTIAAVLGLVDAWPPAVLPRLKKPAPASSLTWTIEFPDKRLSEKQTTTWWRYLATIEYAADGYGHSRAGLWDEQGELFAISRQTFTVFA</sequence>
<dbReference type="PANTHER" id="PTHR38110:SF1">
    <property type="entry name" value="THIOESTERASE DOMAIN-CONTAINING PROTEIN"/>
    <property type="match status" value="1"/>
</dbReference>
<dbReference type="Gene3D" id="2.40.160.210">
    <property type="entry name" value="Acyl-CoA thioesterase, double hotdog domain"/>
    <property type="match status" value="1"/>
</dbReference>
<dbReference type="Pfam" id="PF20789">
    <property type="entry name" value="4HBT_3C"/>
    <property type="match status" value="1"/>
</dbReference>
<dbReference type="InterPro" id="IPR049450">
    <property type="entry name" value="ACOT8-like_C"/>
</dbReference>
<name>A0A432YBW8_9GAMM</name>
<keyword evidence="4" id="KW-1185">Reference proteome</keyword>
<dbReference type="SUPFAM" id="SSF54637">
    <property type="entry name" value="Thioesterase/thiol ester dehydrase-isomerase"/>
    <property type="match status" value="2"/>
</dbReference>
<dbReference type="OrthoDB" id="7059210at2"/>
<evidence type="ECO:0000313" key="4">
    <source>
        <dbReference type="Proteomes" id="UP000287330"/>
    </source>
</evidence>
<evidence type="ECO:0000313" key="3">
    <source>
        <dbReference type="EMBL" id="RUO58490.1"/>
    </source>
</evidence>
<dbReference type="InterPro" id="IPR049449">
    <property type="entry name" value="TesB_ACOT8-like_N"/>
</dbReference>
<proteinExistence type="predicted"/>
<comment type="caution">
    <text evidence="3">The sequence shown here is derived from an EMBL/GenBank/DDBJ whole genome shotgun (WGS) entry which is preliminary data.</text>
</comment>
<accession>A0A432YBW8</accession>
<dbReference type="Proteomes" id="UP000287330">
    <property type="component" value="Unassembled WGS sequence"/>
</dbReference>
<dbReference type="PANTHER" id="PTHR38110">
    <property type="entry name" value="CHROMOSOME 23, WHOLE GENOME SHOTGUN SEQUENCE"/>
    <property type="match status" value="1"/>
</dbReference>
<evidence type="ECO:0000259" key="1">
    <source>
        <dbReference type="Pfam" id="PF13622"/>
    </source>
</evidence>
<protein>
    <submittedName>
        <fullName evidence="3">Thioesterase family protein</fullName>
    </submittedName>
</protein>
<evidence type="ECO:0000259" key="2">
    <source>
        <dbReference type="Pfam" id="PF20789"/>
    </source>
</evidence>
<dbReference type="EMBL" id="PIPV01000001">
    <property type="protein sequence ID" value="RUO58490.1"/>
    <property type="molecule type" value="Genomic_DNA"/>
</dbReference>
<dbReference type="AlphaFoldDB" id="A0A432YBW8"/>
<dbReference type="Pfam" id="PF13622">
    <property type="entry name" value="4HBT_3"/>
    <property type="match status" value="1"/>
</dbReference>
<dbReference type="InterPro" id="IPR042171">
    <property type="entry name" value="Acyl-CoA_hotdog"/>
</dbReference>
<dbReference type="InterPro" id="IPR052389">
    <property type="entry name" value="Sec_Metab_Biosynth-Assoc"/>
</dbReference>
<reference evidence="4" key="1">
    <citation type="journal article" date="2018" name="Front. Microbiol.">
        <title>Genome-Based Analysis Reveals the Taxonomy and Diversity of the Family Idiomarinaceae.</title>
        <authorList>
            <person name="Liu Y."/>
            <person name="Lai Q."/>
            <person name="Shao Z."/>
        </authorList>
    </citation>
    <scope>NUCLEOTIDE SEQUENCE [LARGE SCALE GENOMIC DNA]</scope>
    <source>
        <strain evidence="4">F23</strain>
    </source>
</reference>
<dbReference type="RefSeq" id="WP_110572838.1">
    <property type="nucleotide sequence ID" value="NZ_PIPV01000001.1"/>
</dbReference>